<dbReference type="Proteomes" id="UP000243579">
    <property type="component" value="Unassembled WGS sequence"/>
</dbReference>
<dbReference type="EMBL" id="JNBR01001120">
    <property type="protein sequence ID" value="OQR88715.1"/>
    <property type="molecule type" value="Genomic_DNA"/>
</dbReference>
<proteinExistence type="predicted"/>
<dbReference type="OrthoDB" id="10444693at2759"/>
<dbReference type="AlphaFoldDB" id="A0A1V9YSH3"/>
<feature type="non-terminal residue" evidence="1">
    <location>
        <position position="445"/>
    </location>
</feature>
<protein>
    <submittedName>
        <fullName evidence="1">Uncharacterized protein</fullName>
    </submittedName>
</protein>
<organism evidence="1 2">
    <name type="scientific">Achlya hypogyna</name>
    <name type="common">Oomycete</name>
    <name type="synonym">Protoachlya hypogyna</name>
    <dbReference type="NCBI Taxonomy" id="1202772"/>
    <lineage>
        <taxon>Eukaryota</taxon>
        <taxon>Sar</taxon>
        <taxon>Stramenopiles</taxon>
        <taxon>Oomycota</taxon>
        <taxon>Saprolegniomycetes</taxon>
        <taxon>Saprolegniales</taxon>
        <taxon>Achlyaceae</taxon>
        <taxon>Achlya</taxon>
    </lineage>
</organism>
<comment type="caution">
    <text evidence="1">The sequence shown here is derived from an EMBL/GenBank/DDBJ whole genome shotgun (WGS) entry which is preliminary data.</text>
</comment>
<gene>
    <name evidence="1" type="ORF">ACHHYP_06673</name>
</gene>
<reference evidence="1 2" key="1">
    <citation type="journal article" date="2014" name="Genome Biol. Evol.">
        <title>The secreted proteins of Achlya hypogyna and Thraustotheca clavata identify the ancestral oomycete secretome and reveal gene acquisitions by horizontal gene transfer.</title>
        <authorList>
            <person name="Misner I."/>
            <person name="Blouin N."/>
            <person name="Leonard G."/>
            <person name="Richards T.A."/>
            <person name="Lane C.E."/>
        </authorList>
    </citation>
    <scope>NUCLEOTIDE SEQUENCE [LARGE SCALE GENOMIC DNA]</scope>
    <source>
        <strain evidence="1 2">ATCC 48635</strain>
    </source>
</reference>
<evidence type="ECO:0000313" key="1">
    <source>
        <dbReference type="EMBL" id="OQR88715.1"/>
    </source>
</evidence>
<evidence type="ECO:0000313" key="2">
    <source>
        <dbReference type="Proteomes" id="UP000243579"/>
    </source>
</evidence>
<accession>A0A1V9YSH3</accession>
<keyword evidence="2" id="KW-1185">Reference proteome</keyword>
<name>A0A1V9YSH3_ACHHY</name>
<sequence>MESKVAATYTLHYPRHLTGAWNGRWMSLPVALPRVHAATVRVSLSVSEGAMALDTAAPTSLLELHGSTTTVAVQLRNVVFVAPSDGSGVATIEMKCTTLDSAPPADAIVEVVVERSVPLLAVCPAKTPSPATSKLWVHTGGAGVDAAPLVGPVTVHSVATPMYDTTKTYTRSLASPAHSGGKIGNGLWVPSKSPKAASPETAPAFPEAVVDAPVTPAFEAPEGASVYTLHYPAQSSVVSMWSGTWYKLPIAPKRWTADTLAELTVVASVGTLVVPSTLPCAVAGPGSGKLILTGRVQDVETVLHDIAFVASSVDAGVASLIVAWAEAPRVQLPRECSKAVLTLHFPAQTAAATMFHGSWTGLPVTLRQAPTAIVEVDVATTDGLLCTSTTDATVEFMQGTNGKAASRLALKGPVAAIKTALARTTLHAPSEAAGLATVHVTIVAA</sequence>